<evidence type="ECO:0000313" key="2">
    <source>
        <dbReference type="EMBL" id="ELP30355.1"/>
    </source>
</evidence>
<evidence type="ECO:0000313" key="3">
    <source>
        <dbReference type="Proteomes" id="UP000010959"/>
    </source>
</evidence>
<keyword evidence="1" id="KW-1133">Transmembrane helix</keyword>
<dbReference type="Pfam" id="PF07963">
    <property type="entry name" value="N_methyl"/>
    <property type="match status" value="1"/>
</dbReference>
<keyword evidence="1" id="KW-0812">Transmembrane</keyword>
<evidence type="ECO:0000256" key="1">
    <source>
        <dbReference type="SAM" id="Phobius"/>
    </source>
</evidence>
<comment type="caution">
    <text evidence="2">The sequence shown here is derived from an EMBL/GenBank/DDBJ whole genome shotgun (WGS) entry which is preliminary data.</text>
</comment>
<organism evidence="2 3">
    <name type="scientific">Rhodopirellula baltica SWK14</name>
    <dbReference type="NCBI Taxonomy" id="993516"/>
    <lineage>
        <taxon>Bacteria</taxon>
        <taxon>Pseudomonadati</taxon>
        <taxon>Planctomycetota</taxon>
        <taxon>Planctomycetia</taxon>
        <taxon>Pirellulales</taxon>
        <taxon>Pirellulaceae</taxon>
        <taxon>Rhodopirellula</taxon>
    </lineage>
</organism>
<dbReference type="SUPFAM" id="SSF54523">
    <property type="entry name" value="Pili subunits"/>
    <property type="match status" value="1"/>
</dbReference>
<dbReference type="InterPro" id="IPR012902">
    <property type="entry name" value="N_methyl_site"/>
</dbReference>
<accession>L7C971</accession>
<dbReference type="Proteomes" id="UP000010959">
    <property type="component" value="Unassembled WGS sequence"/>
</dbReference>
<name>L7C971_RHOBT</name>
<dbReference type="InterPro" id="IPR045584">
    <property type="entry name" value="Pilin-like"/>
</dbReference>
<dbReference type="RefSeq" id="WP_007340193.1">
    <property type="nucleotide sequence ID" value="NZ_AMWG01000158.1"/>
</dbReference>
<dbReference type="NCBIfam" id="TIGR02532">
    <property type="entry name" value="IV_pilin_GFxxxE"/>
    <property type="match status" value="1"/>
</dbReference>
<dbReference type="PATRIC" id="fig|993516.3.peg.6008"/>
<gene>
    <name evidence="2" type="ORF">RBSWK_05617</name>
</gene>
<reference evidence="2 3" key="1">
    <citation type="journal article" date="2013" name="Mar. Genomics">
        <title>Expression of sulfatases in Rhodopirellula baltica and the diversity of sulfatases in the genus Rhodopirellula.</title>
        <authorList>
            <person name="Wegner C.E."/>
            <person name="Richter-Heitmann T."/>
            <person name="Klindworth A."/>
            <person name="Klockow C."/>
            <person name="Richter M."/>
            <person name="Achstetter T."/>
            <person name="Glockner F.O."/>
            <person name="Harder J."/>
        </authorList>
    </citation>
    <scope>NUCLEOTIDE SEQUENCE [LARGE SCALE GENOMIC DNA]</scope>
    <source>
        <strain evidence="2 3">SWK14</strain>
    </source>
</reference>
<keyword evidence="1" id="KW-0472">Membrane</keyword>
<dbReference type="EMBL" id="AMWG01000158">
    <property type="protein sequence ID" value="ELP30355.1"/>
    <property type="molecule type" value="Genomic_DNA"/>
</dbReference>
<sequence length="440" mass="47555">MNHVNAGRISVGSKRVGFTLVELMVAITIASVLTLIALPTVKDTFRKNVISRGANVVKSAIDRARAQAIRTGRPCGVVLERQRSRVLQQDPMVDEILPFGHDIVRRISYVQTAGSYRGDHGQTEAELISPNTLEVFEQDASLLFAASQGNRSASRLIDVGAHVRVEGFSSRFRISGLTSGTRTMPDSSVRNTARIVIEPTDRSFDLTSMSLKLNQKYSFEIEPLPIPAAIQPIELPGRIVVDLSVSGTESRPRHFSVQALAQQASNPNNWLHASEATNIPTGGAGVRPGYVLGDIVIMFSGDGKLDSVYTDRPIFDDGVAPFALAYNRTVPVSAVALAIGEADGVAPNPFDIAEYPTRPASVDMTGTGLLTNDDDLLPNIANPEATWVILRPQSGVTETYSAASMRPVAELRLKYGLPATNIPAVDFLDARILDSRRLSK</sequence>
<feature type="transmembrane region" description="Helical" evidence="1">
    <location>
        <begin position="20"/>
        <end position="41"/>
    </location>
</feature>
<evidence type="ECO:0008006" key="4">
    <source>
        <dbReference type="Google" id="ProtNLM"/>
    </source>
</evidence>
<proteinExistence type="predicted"/>
<dbReference type="AlphaFoldDB" id="L7C971"/>
<protein>
    <recommendedName>
        <fullName evidence="4">Protein containing Prepilin-type cleavage/methylation</fullName>
    </recommendedName>
</protein>
<dbReference type="Gene3D" id="3.30.700.10">
    <property type="entry name" value="Glycoprotein, Type 4 Pilin"/>
    <property type="match status" value="1"/>
</dbReference>